<evidence type="ECO:0000313" key="2">
    <source>
        <dbReference type="EMBL" id="RDC62682.1"/>
    </source>
</evidence>
<dbReference type="InterPro" id="IPR007048">
    <property type="entry name" value="IraD/Gp25-like"/>
</dbReference>
<comment type="caution">
    <text evidence="2">The sequence shown here is derived from an EMBL/GenBank/DDBJ whole genome shotgun (WGS) entry which is preliminary data.</text>
</comment>
<protein>
    <recommendedName>
        <fullName evidence="1">IraD/Gp25-like domain-containing protein</fullName>
    </recommendedName>
</protein>
<gene>
    <name evidence="2" type="ORF">AHMF7616_01276</name>
</gene>
<accession>A0A369QE34</accession>
<proteinExistence type="predicted"/>
<dbReference type="RefSeq" id="WP_115372096.1">
    <property type="nucleotide sequence ID" value="NZ_QASA01000001.1"/>
</dbReference>
<organism evidence="2 3">
    <name type="scientific">Adhaeribacter pallidiroseus</name>
    <dbReference type="NCBI Taxonomy" id="2072847"/>
    <lineage>
        <taxon>Bacteria</taxon>
        <taxon>Pseudomonadati</taxon>
        <taxon>Bacteroidota</taxon>
        <taxon>Cytophagia</taxon>
        <taxon>Cytophagales</taxon>
        <taxon>Hymenobacteraceae</taxon>
        <taxon>Adhaeribacter</taxon>
    </lineage>
</organism>
<dbReference type="Proteomes" id="UP000253919">
    <property type="component" value="Unassembled WGS sequence"/>
</dbReference>
<dbReference type="SUPFAM" id="SSF160719">
    <property type="entry name" value="gpW/gp25-like"/>
    <property type="match status" value="1"/>
</dbReference>
<dbReference type="Gene3D" id="3.10.450.40">
    <property type="match status" value="1"/>
</dbReference>
<dbReference type="AlphaFoldDB" id="A0A369QE34"/>
<keyword evidence="3" id="KW-1185">Reference proteome</keyword>
<name>A0A369QE34_9BACT</name>
<reference evidence="2 3" key="1">
    <citation type="submission" date="2018-04" db="EMBL/GenBank/DDBJ databases">
        <title>Adhaeribacter sp. HMF7616 genome sequencing and assembly.</title>
        <authorList>
            <person name="Kang H."/>
            <person name="Kang J."/>
            <person name="Cha I."/>
            <person name="Kim H."/>
            <person name="Joh K."/>
        </authorList>
    </citation>
    <scope>NUCLEOTIDE SEQUENCE [LARGE SCALE GENOMIC DNA]</scope>
    <source>
        <strain evidence="2 3">HMF7616</strain>
    </source>
</reference>
<evidence type="ECO:0000313" key="3">
    <source>
        <dbReference type="Proteomes" id="UP000253919"/>
    </source>
</evidence>
<dbReference type="EMBL" id="QASA01000001">
    <property type="protein sequence ID" value="RDC62682.1"/>
    <property type="molecule type" value="Genomic_DNA"/>
</dbReference>
<dbReference type="Pfam" id="PF04965">
    <property type="entry name" value="GPW_gp25"/>
    <property type="match status" value="1"/>
</dbReference>
<dbReference type="OrthoDB" id="9802846at2"/>
<evidence type="ECO:0000259" key="1">
    <source>
        <dbReference type="Pfam" id="PF04965"/>
    </source>
</evidence>
<sequence>MDRNLQNFTGTGWKFPVEFQKDLKTVVLLNGEEDIRNSLEVLFATRVGERIMHSRYGSSLSSFLFMPMNKSTLTYMEAIVRDEILFNEPRIVVTDVEIRPSEESARLDIAIEYKITATNNRYNYVYPFYLKEATNLEW</sequence>
<feature type="domain" description="IraD/Gp25-like" evidence="1">
    <location>
        <begin position="31"/>
        <end position="119"/>
    </location>
</feature>